<protein>
    <submittedName>
        <fullName evidence="1">Uncharacterized protein</fullName>
    </submittedName>
</protein>
<accession>A0A220VFL7</accession>
<dbReference type="EMBL" id="CP022356">
    <property type="protein sequence ID" value="ASK79157.1"/>
    <property type="molecule type" value="Genomic_DNA"/>
</dbReference>
<evidence type="ECO:0000313" key="2">
    <source>
        <dbReference type="Proteomes" id="UP000242175"/>
    </source>
</evidence>
<organism evidence="1 2">
    <name type="scientific">Paraphotobacterium marinum</name>
    <dbReference type="NCBI Taxonomy" id="1755811"/>
    <lineage>
        <taxon>Bacteria</taxon>
        <taxon>Pseudomonadati</taxon>
        <taxon>Pseudomonadota</taxon>
        <taxon>Gammaproteobacteria</taxon>
        <taxon>Vibrionales</taxon>
        <taxon>Vibrionaceae</taxon>
        <taxon>Paraphotobacterium</taxon>
    </lineage>
</organism>
<reference evidence="1 2" key="1">
    <citation type="journal article" date="2016" name="Int. J. Syst. Evol. Microbiol.">
        <title>Paraphotobacterium marinum gen. nov., sp. nov., a member of the family Vibrionaceae, isolated from surface seawater.</title>
        <authorList>
            <person name="Huang Z."/>
            <person name="Dong C."/>
            <person name="Shao Z."/>
        </authorList>
    </citation>
    <scope>NUCLEOTIDE SEQUENCE [LARGE SCALE GENOMIC DNA]</scope>
    <source>
        <strain evidence="1 2">NSCS20N07D</strain>
    </source>
</reference>
<evidence type="ECO:0000313" key="1">
    <source>
        <dbReference type="EMBL" id="ASK79157.1"/>
    </source>
</evidence>
<proteinExistence type="predicted"/>
<sequence length="1102" mass="125498">MNHRFMYIFIILVTSFTSFGKTGEEAQNPSSVASNYKMPLQVSVNERTGKANMSFKLNTIPGIVSENSINLSLTFNGLLNNGKKSFLGLPSGWTYQMDYLSKQGRLVFLHLANGSSYAINTDGVNDLPSHLRYYKLHGLVMTRNGEISKRNEIHQKLVLSDKKLLITKTNNNKKIKLNTPPGWTLVNKLNNTKEHFSFDGLLLSSEDSYGNKIVYHYVSTTDGTERTDGTVFDDDLLLSKITTIPSGGQIGDPFYQSMNITKTKDASEENLIRISYPDGEQTEIRRNIDNQLDNIKSTNGSLSQSIQFNYDEGDKKITITWPNGLKEDLYIKDKVLHYSPTSASTMLLPVIKQLTLTDESGINTPIVTQYNYEPMGNQVKNYTGYSLNLPAQDQDQVDRLMEFGTSDYQYQTHVTLPNGLFKETTFNKFHLPIQVSIFNNDNEEYLLSKTNNVYGCNMNDGPNDDSCLKSKISDRSYKSLPANYQTPSVVDKLVCNNNWSEEYCNTYGRTHRIETRYNENGLPVVVYELEKKPESELLNQNIKNPLSSMAMNTFQISKITQMNYDSKFQNKVTRKLEIDCKQYNNNVKQMSHQSPSIALKLTTNEINPNIETNDVYDEYDHISNVQGLYNTSTNTVNITWDWDKNDADSCKVDIQNYQGDKIGEIIKSETPQDPIFSDKIKDTQESHYDYLIGTTCSEEDPVSYKPLKVYKNDFINSIKSISAQKTVFPTDQITDQIEASDICNLNTVSLEMLQKVTVSDTNPKKQFTKKYDKYGRLSSLSLEWEPNYLYNHTELSDLGPSKIIKKIKYKFPYSDNKDELIRTCFVQDYNEVNCSGKTINTLNGQEISENFSDTSGQINNNLSTQNIYDGLGRLVFQRDATGQTLSYVYKDYATTQSKNEVIKIGPYYTEGYTNLPTENLCLNNLCSFQDVDGFGNILAEGNNLTYDQNGKEITSGLNPIWTKKNDYYDGTQNLNSIGKLKQENFYNPSKQDAPYAYIKYTYDLRGQVINKLTTEINSDDTSTTNNQSISYDLVHQSVQNKLNDKDISKSFFDEQNNEISKFIYRYNNDLTQMSEGTIIDQVFNSDNQVILKKVGTSEISSN</sequence>
<dbReference type="Proteomes" id="UP000242175">
    <property type="component" value="Chromosome small"/>
</dbReference>
<gene>
    <name evidence="1" type="ORF">CF386_08795</name>
</gene>
<keyword evidence="2" id="KW-1185">Reference proteome</keyword>
<dbReference type="KEGG" id="pmai:CF386_08795"/>
<name>A0A220VFL7_9GAMM</name>
<dbReference type="AlphaFoldDB" id="A0A220VFL7"/>
<dbReference type="OrthoDB" id="5862074at2"/>
<dbReference type="RefSeq" id="WP_089074065.1">
    <property type="nucleotide sequence ID" value="NZ_CBCSAM010000002.1"/>
</dbReference>